<name>A0A2A9NTR2_9AGAR</name>
<dbReference type="OrthoDB" id="10608971at2759"/>
<reference evidence="1 2" key="1">
    <citation type="submission" date="2014-02" db="EMBL/GenBank/DDBJ databases">
        <title>Transposable element dynamics among asymbiotic and ectomycorrhizal Amanita fungi.</title>
        <authorList>
            <consortium name="DOE Joint Genome Institute"/>
            <person name="Hess J."/>
            <person name="Skrede I."/>
            <person name="Wolfe B."/>
            <person name="LaButti K."/>
            <person name="Ohm R.A."/>
            <person name="Grigoriev I.V."/>
            <person name="Pringle A."/>
        </authorList>
    </citation>
    <scope>NUCLEOTIDE SEQUENCE [LARGE SCALE GENOMIC DNA]</scope>
    <source>
        <strain evidence="1 2">SKay4041</strain>
    </source>
</reference>
<dbReference type="AlphaFoldDB" id="A0A2A9NTR2"/>
<gene>
    <name evidence="1" type="ORF">AMATHDRAFT_2796</name>
</gene>
<organism evidence="1 2">
    <name type="scientific">Amanita thiersii Skay4041</name>
    <dbReference type="NCBI Taxonomy" id="703135"/>
    <lineage>
        <taxon>Eukaryota</taxon>
        <taxon>Fungi</taxon>
        <taxon>Dikarya</taxon>
        <taxon>Basidiomycota</taxon>
        <taxon>Agaricomycotina</taxon>
        <taxon>Agaricomycetes</taxon>
        <taxon>Agaricomycetidae</taxon>
        <taxon>Agaricales</taxon>
        <taxon>Pluteineae</taxon>
        <taxon>Amanitaceae</taxon>
        <taxon>Amanita</taxon>
    </lineage>
</organism>
<proteinExistence type="predicted"/>
<protein>
    <submittedName>
        <fullName evidence="1">Uncharacterized protein</fullName>
    </submittedName>
</protein>
<evidence type="ECO:0000313" key="1">
    <source>
        <dbReference type="EMBL" id="PFH51691.1"/>
    </source>
</evidence>
<keyword evidence="2" id="KW-1185">Reference proteome</keyword>
<sequence length="137" mass="16209">MTSRAPFPSFTTVILSTQNSYCPNYDRHTPNEDYGPAHRVRQKDKVDFMKTIDLRENFNYSSSFLLPDYYPRLDESSTVADDDKFFCDKKNEHLRADHHLSHLKWISRIFSCLRKFRGQELQAVKNVAKQLKFDLNN</sequence>
<evidence type="ECO:0000313" key="2">
    <source>
        <dbReference type="Proteomes" id="UP000242287"/>
    </source>
</evidence>
<accession>A0A2A9NTR2</accession>
<dbReference type="EMBL" id="KZ301985">
    <property type="protein sequence ID" value="PFH51691.1"/>
    <property type="molecule type" value="Genomic_DNA"/>
</dbReference>
<dbReference type="Proteomes" id="UP000242287">
    <property type="component" value="Unassembled WGS sequence"/>
</dbReference>